<dbReference type="EnsemblMetazoa" id="AMEM009726-RA">
    <property type="protein sequence ID" value="AMEM009726-PA"/>
    <property type="gene ID" value="AMEM009726"/>
</dbReference>
<reference evidence="2" key="1">
    <citation type="submission" date="2020-05" db="UniProtKB">
        <authorList>
            <consortium name="EnsemblMetazoa"/>
        </authorList>
    </citation>
    <scope>IDENTIFICATION</scope>
    <source>
        <strain evidence="2">MAF</strain>
    </source>
</reference>
<keyword evidence="3" id="KW-1185">Reference proteome</keyword>
<protein>
    <submittedName>
        <fullName evidence="2">Uncharacterized protein</fullName>
    </submittedName>
</protein>
<dbReference type="VEuPathDB" id="VectorBase:AMEM009726"/>
<name>A0A182V6L7_ANOME</name>
<evidence type="ECO:0000313" key="3">
    <source>
        <dbReference type="Proteomes" id="UP000075903"/>
    </source>
</evidence>
<feature type="compositionally biased region" description="Gly residues" evidence="1">
    <location>
        <begin position="28"/>
        <end position="37"/>
    </location>
</feature>
<sequence>MPPDGWYSAVGGGGPPGPPVGGPATTADGGGPPGTGCGTTPTAGAYPAVGYWAGLTPGAAPLGGGPSAGTKFIGGGGAPPPGTTPVGGCGPGCGTLAGTGGGHGTRQVRGGLGRLRRRSLRCVRGRCILGLRGWWRLGRLLLGRWWRLLLLLRLTDGSGRGDVLTRSGSTSTTRGGRVVEGRRLVVLDRCALATRSALRRRRRLLVRLADGHVALFHLLRRLGRLLLLMRMLRHLAMNAVVLLLHPGRWH</sequence>
<dbReference type="Proteomes" id="UP000075903">
    <property type="component" value="Unassembled WGS sequence"/>
</dbReference>
<evidence type="ECO:0000256" key="1">
    <source>
        <dbReference type="SAM" id="MobiDB-lite"/>
    </source>
</evidence>
<feature type="region of interest" description="Disordered" evidence="1">
    <location>
        <begin position="1"/>
        <end position="39"/>
    </location>
</feature>
<dbReference type="AlphaFoldDB" id="A0A182V6L7"/>
<organism evidence="2 3">
    <name type="scientific">Anopheles merus</name>
    <name type="common">Mosquito</name>
    <dbReference type="NCBI Taxonomy" id="30066"/>
    <lineage>
        <taxon>Eukaryota</taxon>
        <taxon>Metazoa</taxon>
        <taxon>Ecdysozoa</taxon>
        <taxon>Arthropoda</taxon>
        <taxon>Hexapoda</taxon>
        <taxon>Insecta</taxon>
        <taxon>Pterygota</taxon>
        <taxon>Neoptera</taxon>
        <taxon>Endopterygota</taxon>
        <taxon>Diptera</taxon>
        <taxon>Nematocera</taxon>
        <taxon>Culicoidea</taxon>
        <taxon>Culicidae</taxon>
        <taxon>Anophelinae</taxon>
        <taxon>Anopheles</taxon>
    </lineage>
</organism>
<proteinExistence type="predicted"/>
<accession>A0A182V6L7</accession>
<evidence type="ECO:0000313" key="2">
    <source>
        <dbReference type="EnsemblMetazoa" id="AMEM009726-PA"/>
    </source>
</evidence>